<name>A0A9Q3KC02_9BASI</name>
<keyword evidence="5" id="KW-1185">Reference proteome</keyword>
<dbReference type="GO" id="GO:0006623">
    <property type="term" value="P:protein targeting to vacuole"/>
    <property type="evidence" value="ECO:0007669"/>
    <property type="project" value="TreeGrafter"/>
</dbReference>
<organism evidence="4 5">
    <name type="scientific">Austropuccinia psidii MF-1</name>
    <dbReference type="NCBI Taxonomy" id="1389203"/>
    <lineage>
        <taxon>Eukaryota</taxon>
        <taxon>Fungi</taxon>
        <taxon>Dikarya</taxon>
        <taxon>Basidiomycota</taxon>
        <taxon>Pucciniomycotina</taxon>
        <taxon>Pucciniomycetes</taxon>
        <taxon>Pucciniales</taxon>
        <taxon>Sphaerophragmiaceae</taxon>
        <taxon>Austropuccinia</taxon>
    </lineage>
</organism>
<sequence>MTNKILDNLQLQIKNVHVRYEDKISVPGHAFLIGLSLAELSVVSTDENCCKSFIVGSKAGIHKLKSLDLLAIDFSTNSISLFHLTQEQFQKHFTKMISQSENSNSTDSMLLDHQYILNTVSGEGKLVLCKHPTKDLAKINYQLTLSELAFLIDAGQYQHTLSCLDLFHFFNRRQEFLRFHPGDTSVTKNKARALWSFAIAATQHEVHQRAYKWTWDCFCQRKDDHKLYISLFQVAQLGTLALNSVSI</sequence>
<dbReference type="EMBL" id="AVOT02101364">
    <property type="protein sequence ID" value="MBW0577771.1"/>
    <property type="molecule type" value="Genomic_DNA"/>
</dbReference>
<evidence type="ECO:0000259" key="3">
    <source>
        <dbReference type="Pfam" id="PF12624"/>
    </source>
</evidence>
<evidence type="ECO:0000256" key="1">
    <source>
        <dbReference type="ARBA" id="ARBA00006545"/>
    </source>
</evidence>
<accession>A0A9Q3KC02</accession>
<evidence type="ECO:0000313" key="4">
    <source>
        <dbReference type="EMBL" id="MBW0577771.1"/>
    </source>
</evidence>
<dbReference type="Pfam" id="PF12624">
    <property type="entry name" value="VPS13_N"/>
    <property type="match status" value="1"/>
</dbReference>
<dbReference type="PANTHER" id="PTHR16166">
    <property type="entry name" value="VACUOLAR PROTEIN SORTING-ASSOCIATED PROTEIN VPS13"/>
    <property type="match status" value="1"/>
</dbReference>
<reference evidence="4" key="1">
    <citation type="submission" date="2021-03" db="EMBL/GenBank/DDBJ databases">
        <title>Draft genome sequence of rust myrtle Austropuccinia psidii MF-1, a brazilian biotype.</title>
        <authorList>
            <person name="Quecine M.C."/>
            <person name="Pachon D.M.R."/>
            <person name="Bonatelli M.L."/>
            <person name="Correr F.H."/>
            <person name="Franceschini L.M."/>
            <person name="Leite T.F."/>
            <person name="Margarido G.R.A."/>
            <person name="Almeida C.A."/>
            <person name="Ferrarezi J.A."/>
            <person name="Labate C.A."/>
        </authorList>
    </citation>
    <scope>NUCLEOTIDE SEQUENCE</scope>
    <source>
        <strain evidence="4">MF-1</strain>
    </source>
</reference>
<dbReference type="InterPro" id="IPR026847">
    <property type="entry name" value="VPS13"/>
</dbReference>
<dbReference type="GO" id="GO:0045324">
    <property type="term" value="P:late endosome to vacuole transport"/>
    <property type="evidence" value="ECO:0007669"/>
    <property type="project" value="TreeGrafter"/>
</dbReference>
<dbReference type="GO" id="GO:0045053">
    <property type="term" value="P:protein retention in Golgi apparatus"/>
    <property type="evidence" value="ECO:0007669"/>
    <property type="project" value="TreeGrafter"/>
</dbReference>
<comment type="similarity">
    <text evidence="1">Belongs to the VPS13 family.</text>
</comment>
<gene>
    <name evidence="4" type="ORF">O181_117486</name>
</gene>
<dbReference type="GO" id="GO:0007005">
    <property type="term" value="P:mitochondrion organization"/>
    <property type="evidence" value="ECO:0007669"/>
    <property type="project" value="TreeGrafter"/>
</dbReference>
<dbReference type="InterPro" id="IPR026854">
    <property type="entry name" value="VPS13_N"/>
</dbReference>
<evidence type="ECO:0000256" key="2">
    <source>
        <dbReference type="ARBA" id="ARBA00022448"/>
    </source>
</evidence>
<dbReference type="AlphaFoldDB" id="A0A9Q3KC02"/>
<protein>
    <recommendedName>
        <fullName evidence="3">Chorein N-terminal domain-containing protein</fullName>
    </recommendedName>
</protein>
<proteinExistence type="inferred from homology"/>
<evidence type="ECO:0000313" key="5">
    <source>
        <dbReference type="Proteomes" id="UP000765509"/>
    </source>
</evidence>
<comment type="caution">
    <text evidence="4">The sequence shown here is derived from an EMBL/GenBank/DDBJ whole genome shotgun (WGS) entry which is preliminary data.</text>
</comment>
<feature type="domain" description="Chorein N-terminal" evidence="3">
    <location>
        <begin position="1"/>
        <end position="233"/>
    </location>
</feature>
<dbReference type="OrthoDB" id="428159at2759"/>
<dbReference type="PANTHER" id="PTHR16166:SF93">
    <property type="entry name" value="INTERMEMBRANE LIPID TRANSFER PROTEIN VPS13"/>
    <property type="match status" value="1"/>
</dbReference>
<keyword evidence="2" id="KW-0813">Transport</keyword>
<dbReference type="Proteomes" id="UP000765509">
    <property type="component" value="Unassembled WGS sequence"/>
</dbReference>